<accession>A0A0K1JRU5</accession>
<gene>
    <name evidence="3" type="ORF">VV02_24270</name>
</gene>
<dbReference type="Pfam" id="PF14344">
    <property type="entry name" value="DUF4397"/>
    <property type="match status" value="1"/>
</dbReference>
<dbReference type="AlphaFoldDB" id="A0A0K1JRU5"/>
<keyword evidence="4" id="KW-1185">Reference proteome</keyword>
<dbReference type="EMBL" id="CP011112">
    <property type="protein sequence ID" value="AKU19270.1"/>
    <property type="molecule type" value="Genomic_DNA"/>
</dbReference>
<keyword evidence="1" id="KW-0812">Transmembrane</keyword>
<proteinExistence type="predicted"/>
<sequence length="265" mass="26162">MTLAPTADASAKDANANVYVVQGVAGSTVSISVDGKQVDPGAAAKAIVGPLALPAGTHSVAIDGPGTAQDVTSTIKVTAGSSVDVVVHRQVDPAAKPVITTYANDLSPVANASGRLVVAHTAAVGPADIRVKGKVLFSNIASGESLTLTVPAATYPVEIVPTATTGPVVLGPVDLPVAKSALTRVFAIGVAATGTMDAVVQVLPLPARGNGTTPNRVDAGSGGQAAALINSSHDGDRGAAIPWGIGVLVVGAAAVTLRRRRATRT</sequence>
<keyword evidence="1" id="KW-1133">Transmembrane helix</keyword>
<dbReference type="InterPro" id="IPR025510">
    <property type="entry name" value="DUF4397"/>
</dbReference>
<keyword evidence="1" id="KW-0472">Membrane</keyword>
<dbReference type="Proteomes" id="UP000066480">
    <property type="component" value="Chromosome"/>
</dbReference>
<name>A0A0K1JRU5_9MICO</name>
<evidence type="ECO:0000259" key="2">
    <source>
        <dbReference type="Pfam" id="PF14344"/>
    </source>
</evidence>
<protein>
    <recommendedName>
        <fullName evidence="2">DUF4397 domain-containing protein</fullName>
    </recommendedName>
</protein>
<evidence type="ECO:0000313" key="4">
    <source>
        <dbReference type="Proteomes" id="UP000066480"/>
    </source>
</evidence>
<organism evidence="3 4">
    <name type="scientific">Luteipulveratus mongoliensis</name>
    <dbReference type="NCBI Taxonomy" id="571913"/>
    <lineage>
        <taxon>Bacteria</taxon>
        <taxon>Bacillati</taxon>
        <taxon>Actinomycetota</taxon>
        <taxon>Actinomycetes</taxon>
        <taxon>Micrococcales</taxon>
        <taxon>Dermacoccaceae</taxon>
        <taxon>Luteipulveratus</taxon>
    </lineage>
</organism>
<evidence type="ECO:0000313" key="3">
    <source>
        <dbReference type="EMBL" id="AKU19270.1"/>
    </source>
</evidence>
<dbReference type="STRING" id="571913.VV02_24270"/>
<evidence type="ECO:0000256" key="1">
    <source>
        <dbReference type="SAM" id="Phobius"/>
    </source>
</evidence>
<feature type="domain" description="DUF4397" evidence="2">
    <location>
        <begin position="16"/>
        <end position="126"/>
    </location>
</feature>
<dbReference type="KEGG" id="lmoi:VV02_24270"/>
<reference evidence="3 4" key="1">
    <citation type="submission" date="2015-03" db="EMBL/GenBank/DDBJ databases">
        <title>Luteipulveratus halotolerans sp. nov., a novel actinobacterium (Dermacoccaceae) from Sarawak, Malaysia.</title>
        <authorList>
            <person name="Juboi H."/>
            <person name="Basik A."/>
            <person name="Shamsul S.S."/>
            <person name="Arnold P."/>
            <person name="Schmitt E.K."/>
            <person name="Sanglier J.-J."/>
            <person name="Yeo T."/>
        </authorList>
    </citation>
    <scope>NUCLEOTIDE SEQUENCE [LARGE SCALE GENOMIC DNA]</scope>
    <source>
        <strain evidence="3 4">MN07-A0370</strain>
    </source>
</reference>
<feature type="transmembrane region" description="Helical" evidence="1">
    <location>
        <begin position="240"/>
        <end position="257"/>
    </location>
</feature>